<dbReference type="Pfam" id="PF04200">
    <property type="entry name" value="Lipoprotein_17"/>
    <property type="match status" value="3"/>
</dbReference>
<feature type="chain" id="PRO_5046601130" description="Lipoprotein-associated type-17 domain-containing protein" evidence="1">
    <location>
        <begin position="25"/>
        <end position="938"/>
    </location>
</feature>
<feature type="domain" description="Lipoprotein-associated type-17" evidence="2">
    <location>
        <begin position="281"/>
        <end position="366"/>
    </location>
</feature>
<evidence type="ECO:0000313" key="4">
    <source>
        <dbReference type="Proteomes" id="UP000217033"/>
    </source>
</evidence>
<dbReference type="RefSeq" id="WP_084232802.1">
    <property type="nucleotide sequence ID" value="NZ_FWXE01000016.1"/>
</dbReference>
<dbReference type="Proteomes" id="UP000217033">
    <property type="component" value="Unassembled WGS sequence"/>
</dbReference>
<organism evidence="3 4">
    <name type="scientific">Mycoplasmopsis agassizii</name>
    <dbReference type="NCBI Taxonomy" id="33922"/>
    <lineage>
        <taxon>Bacteria</taxon>
        <taxon>Bacillati</taxon>
        <taxon>Mycoplasmatota</taxon>
        <taxon>Mycoplasmoidales</taxon>
        <taxon>Metamycoplasmataceae</taxon>
        <taxon>Mycoplasmopsis</taxon>
    </lineage>
</organism>
<feature type="domain" description="Lipoprotein-associated type-17" evidence="2">
    <location>
        <begin position="166"/>
        <end position="256"/>
    </location>
</feature>
<keyword evidence="1" id="KW-0732">Signal</keyword>
<evidence type="ECO:0000259" key="2">
    <source>
        <dbReference type="Pfam" id="PF04200"/>
    </source>
</evidence>
<reference evidence="3" key="1">
    <citation type="submission" date="2017-08" db="EMBL/GenBank/DDBJ databases">
        <authorList>
            <person name="Alvarez-Ponce D."/>
            <person name="Weitzman C.L."/>
            <person name="Tillett R.L."/>
            <person name="Sandmeier F.C."/>
            <person name="Tracy C.R."/>
        </authorList>
    </citation>
    <scope>NUCLEOTIDE SEQUENCE [LARGE SCALE GENOMIC DNA]</scope>
    <source>
        <strain evidence="3">PS6</strain>
    </source>
</reference>
<dbReference type="EMBL" id="NQMN01000001">
    <property type="protein sequence ID" value="PAF55186.1"/>
    <property type="molecule type" value="Genomic_DNA"/>
</dbReference>
<dbReference type="PROSITE" id="PS51257">
    <property type="entry name" value="PROKAR_LIPOPROTEIN"/>
    <property type="match status" value="1"/>
</dbReference>
<evidence type="ECO:0000256" key="1">
    <source>
        <dbReference type="SAM" id="SignalP"/>
    </source>
</evidence>
<accession>A0ABX4H5N1</accession>
<sequence>MKKLNKKSILLMTSLVAGTIAVSAAIACSPATPLPDKQIADQKVVDRIADSVKNGTYNAKNTYANIEALNKATANVKSVADLEKILDAASVKTFKSALGKATFASNSGSLVDANKKRVNLKIKISYEQPAVFQTVELKINYVAPGTAPEVKTDNQLAKEWYDSVALTNNAADNIKDKLPSAVTTFNAQNLQTALATAPTGFSSHVKLVASSADDATGSLKVSVSLSKGNTWFSSDGTTAANEAAVVAKIVTVSGFKNTAQTNAQKAVVYYSALPTTKALTEQIVTQTLPSAVTQEILNSLVGLAPDAPEGLTVSLSLVDKGANDKDGKLSVKVTLSEAADKFFNTEGGIVNTLANAGKVIEFSGFKIQDSKTPPVVVEPTKPADLVKAWFETITETKKVENHKSTLPSSLTQANLETTLGTLYTAPTNVKDAKIVLTLVSTDNDAGIATIKVALKSGNQWYSPLNGALENSEITKQVVLTDLQTTAEAVKEIYKNQSATITVDSTKTASETAKNLEENVKSFFSVLQTSVSKIKLLNLTLRVATSSNAIDDETGKLMVNFYLSRDQKGKTQYFKQDGSTTEVLTQVDGKDVTLTGFKQVHQLDQLSDELMHWKVKDDIIYSEVKEFVELTSDTEQTSDKVFELLKKFASLESSIKTSTEGMEIVNPKKLLTWSINDYSAMLVFKLTLRRKADPDITKTVTFQSDFRGFLPAFLNIKGSVNENQTNKFITLTFNELSEGNTFNKWSSFVRRFALDARNDDRKLMNFANSLAEKIKANIRRPINEYNLIYPFSPADMKTALHSHGVLNTALSGGDYWLTWMGANSQTYVIGGLQNATPTPSNIKVKVGNGKPWKVSLTDGTNSSTYIEYNSSLFGINSAKRFSITQIGDWRDGKGANYKKGFALDNAATLYFPNDSVKSPFTNGIAAGTMLLLKAIINNQ</sequence>
<comment type="caution">
    <text evidence="3">The sequence shown here is derived from an EMBL/GenBank/DDBJ whole genome shotgun (WGS) entry which is preliminary data.</text>
</comment>
<keyword evidence="4" id="KW-1185">Reference proteome</keyword>
<protein>
    <recommendedName>
        <fullName evidence="2">Lipoprotein-associated type-17 domain-containing protein</fullName>
    </recommendedName>
</protein>
<feature type="signal peptide" evidence="1">
    <location>
        <begin position="1"/>
        <end position="24"/>
    </location>
</feature>
<gene>
    <name evidence="3" type="ORF">CJF60_00670</name>
</gene>
<feature type="domain" description="Lipoprotein-associated type-17" evidence="2">
    <location>
        <begin position="390"/>
        <end position="460"/>
    </location>
</feature>
<evidence type="ECO:0000313" key="3">
    <source>
        <dbReference type="EMBL" id="PAF55186.1"/>
    </source>
</evidence>
<proteinExistence type="predicted"/>
<name>A0ABX4H5N1_9BACT</name>
<dbReference type="InterPro" id="IPR007326">
    <property type="entry name" value="Lipoprotein-assoc_dom"/>
</dbReference>